<evidence type="ECO:0000256" key="3">
    <source>
        <dbReference type="ARBA" id="ARBA00022630"/>
    </source>
</evidence>
<keyword evidence="3" id="KW-0285">Flavoprotein</keyword>
<dbReference type="InterPro" id="IPR006076">
    <property type="entry name" value="FAD-dep_OxRdtase"/>
</dbReference>
<evidence type="ECO:0000256" key="2">
    <source>
        <dbReference type="ARBA" id="ARBA00010989"/>
    </source>
</evidence>
<keyword evidence="8" id="KW-1185">Reference proteome</keyword>
<dbReference type="Proteomes" id="UP001324427">
    <property type="component" value="Unassembled WGS sequence"/>
</dbReference>
<proteinExistence type="inferred from homology"/>
<dbReference type="GO" id="GO:0051698">
    <property type="term" value="F:saccharopine oxidase activity"/>
    <property type="evidence" value="ECO:0007669"/>
    <property type="project" value="TreeGrafter"/>
</dbReference>
<reference evidence="7 8" key="1">
    <citation type="submission" date="2021-11" db="EMBL/GenBank/DDBJ databases">
        <title>Black yeast isolated from Biological Soil Crust.</title>
        <authorList>
            <person name="Kurbessoian T."/>
        </authorList>
    </citation>
    <scope>NUCLEOTIDE SEQUENCE [LARGE SCALE GENOMIC DNA]</scope>
    <source>
        <strain evidence="7 8">CCFEE 5522</strain>
    </source>
</reference>
<dbReference type="GO" id="GO:0050660">
    <property type="term" value="F:flavin adenine dinucleotide binding"/>
    <property type="evidence" value="ECO:0007669"/>
    <property type="project" value="InterPro"/>
</dbReference>
<dbReference type="InterPro" id="IPR036188">
    <property type="entry name" value="FAD/NAD-bd_sf"/>
</dbReference>
<evidence type="ECO:0000256" key="5">
    <source>
        <dbReference type="ARBA" id="ARBA00023002"/>
    </source>
</evidence>
<organism evidence="7 8">
    <name type="scientific">Oleoguttula mirabilis</name>
    <dbReference type="NCBI Taxonomy" id="1507867"/>
    <lineage>
        <taxon>Eukaryota</taxon>
        <taxon>Fungi</taxon>
        <taxon>Dikarya</taxon>
        <taxon>Ascomycota</taxon>
        <taxon>Pezizomycotina</taxon>
        <taxon>Dothideomycetes</taxon>
        <taxon>Dothideomycetidae</taxon>
        <taxon>Mycosphaerellales</taxon>
        <taxon>Teratosphaeriaceae</taxon>
        <taxon>Oleoguttula</taxon>
    </lineage>
</organism>
<evidence type="ECO:0000259" key="6">
    <source>
        <dbReference type="Pfam" id="PF01266"/>
    </source>
</evidence>
<comment type="cofactor">
    <cofactor evidence="1">
        <name>FAD</name>
        <dbReference type="ChEBI" id="CHEBI:57692"/>
    </cofactor>
</comment>
<comment type="similarity">
    <text evidence="2">Belongs to the MSOX/MTOX family.</text>
</comment>
<gene>
    <name evidence="7" type="ORF">LTR36_001724</name>
</gene>
<feature type="domain" description="FAD dependent oxidoreductase" evidence="6">
    <location>
        <begin position="10"/>
        <end position="384"/>
    </location>
</feature>
<dbReference type="PANTHER" id="PTHR10961">
    <property type="entry name" value="PEROXISOMAL SARCOSINE OXIDASE"/>
    <property type="match status" value="1"/>
</dbReference>
<protein>
    <recommendedName>
        <fullName evidence="6">FAD dependent oxidoreductase domain-containing protein</fullName>
    </recommendedName>
</protein>
<dbReference type="InterPro" id="IPR045170">
    <property type="entry name" value="MTOX"/>
</dbReference>
<evidence type="ECO:0000313" key="8">
    <source>
        <dbReference type="Proteomes" id="UP001324427"/>
    </source>
</evidence>
<sequence>MASITLDSSVLIIGAGTWGCSVALELARRRYTNVTVLDGHSFPSAIAAGNDLNKIMEEATPKPEDSDREYFFNRVSQLSGQAWREDPIYSSFYHQTGFIMSACSASFYKEHVLPYAKEFPDTVLLESAEQWRATMPEGVLTGDFPGWRGVYRRTGAGWVFARGAIEAVLAEAVRLGVKLIANSSEGAVTSLLFSDDLTNVRGATTADGRTHYADTTILAAGANSDLLLDFKKQLRPTAWTLAHVPLSPSEARIYKDMPVPYNIERGFFIEPDAETHQIKICDEHPGYVHMVTDSKTGEERSVPFAKHQIPVASEARIRRLLRDTMPQLSEREFSFARICWDADTADRIFLIDRHPEYSSLVLACGGSGHGVNPMPAIGKIVVDRLEGTMEERLRKMARWRPEQVVNRDWWDLQGRHGADEKIMEFGDVEKWTRIGEGRSEKL</sequence>
<evidence type="ECO:0000256" key="4">
    <source>
        <dbReference type="ARBA" id="ARBA00022827"/>
    </source>
</evidence>
<dbReference type="Pfam" id="PF01266">
    <property type="entry name" value="DAO"/>
    <property type="match status" value="1"/>
</dbReference>
<dbReference type="Gene3D" id="3.50.50.60">
    <property type="entry name" value="FAD/NAD(P)-binding domain"/>
    <property type="match status" value="1"/>
</dbReference>
<keyword evidence="4" id="KW-0274">FAD</keyword>
<dbReference type="Gene3D" id="3.30.9.10">
    <property type="entry name" value="D-Amino Acid Oxidase, subunit A, domain 2"/>
    <property type="match status" value="1"/>
</dbReference>
<accession>A0AAV9JMC0</accession>
<dbReference type="GO" id="GO:0008115">
    <property type="term" value="F:sarcosine oxidase activity"/>
    <property type="evidence" value="ECO:0007669"/>
    <property type="project" value="TreeGrafter"/>
</dbReference>
<dbReference type="SUPFAM" id="SSF51905">
    <property type="entry name" value="FAD/NAD(P)-binding domain"/>
    <property type="match status" value="1"/>
</dbReference>
<dbReference type="PANTHER" id="PTHR10961:SF24">
    <property type="entry name" value="HYPOTHETICAL FRUCTOSYL AMINE:OXYGEN OXIDOREDUCTASE (EUROFUNG)"/>
    <property type="match status" value="1"/>
</dbReference>
<evidence type="ECO:0000256" key="1">
    <source>
        <dbReference type="ARBA" id="ARBA00001974"/>
    </source>
</evidence>
<comment type="caution">
    <text evidence="7">The sequence shown here is derived from an EMBL/GenBank/DDBJ whole genome shotgun (WGS) entry which is preliminary data.</text>
</comment>
<dbReference type="AlphaFoldDB" id="A0AAV9JMC0"/>
<name>A0AAV9JMC0_9PEZI</name>
<keyword evidence="5" id="KW-0560">Oxidoreductase</keyword>
<dbReference type="EMBL" id="JAVFHQ010000014">
    <property type="protein sequence ID" value="KAK4546507.1"/>
    <property type="molecule type" value="Genomic_DNA"/>
</dbReference>
<evidence type="ECO:0000313" key="7">
    <source>
        <dbReference type="EMBL" id="KAK4546507.1"/>
    </source>
</evidence>